<feature type="domain" description="3-dehydroquinate synthase N-terminal" evidence="3">
    <location>
        <begin position="3"/>
        <end position="185"/>
    </location>
</feature>
<evidence type="ECO:0000256" key="2">
    <source>
        <dbReference type="ARBA" id="ARBA00023141"/>
    </source>
</evidence>
<keyword evidence="2" id="KW-0057">Aromatic amino acid biosynthesis</keyword>
<proteinExistence type="predicted"/>
<evidence type="ECO:0000259" key="3">
    <source>
        <dbReference type="Pfam" id="PF01959"/>
    </source>
</evidence>
<evidence type="ECO:0000259" key="4">
    <source>
        <dbReference type="Pfam" id="PF26558"/>
    </source>
</evidence>
<protein>
    <submittedName>
        <fullName evidence="5">3-dehydroquinate synthase</fullName>
    </submittedName>
</protein>
<dbReference type="PANTHER" id="PTHR33563:SF1">
    <property type="entry name" value="3-DEHYDROQUINATE SYNTHASE"/>
    <property type="match status" value="1"/>
</dbReference>
<dbReference type="AlphaFoldDB" id="A0A8J7L2E7"/>
<organism evidence="5 6">
    <name type="scientific">Mobilitalea sibirica</name>
    <dbReference type="NCBI Taxonomy" id="1462919"/>
    <lineage>
        <taxon>Bacteria</taxon>
        <taxon>Bacillati</taxon>
        <taxon>Bacillota</taxon>
        <taxon>Clostridia</taxon>
        <taxon>Lachnospirales</taxon>
        <taxon>Lachnospiraceae</taxon>
        <taxon>Mobilitalea</taxon>
    </lineage>
</organism>
<dbReference type="PANTHER" id="PTHR33563">
    <property type="match status" value="1"/>
</dbReference>
<evidence type="ECO:0000256" key="1">
    <source>
        <dbReference type="ARBA" id="ARBA00022605"/>
    </source>
</evidence>
<evidence type="ECO:0000313" key="6">
    <source>
        <dbReference type="Proteomes" id="UP000623269"/>
    </source>
</evidence>
<dbReference type="InterPro" id="IPR030960">
    <property type="entry name" value="DHQS/DOIS_N"/>
</dbReference>
<gene>
    <name evidence="5" type="ORF">I5677_05915</name>
</gene>
<dbReference type="Pfam" id="PF01959">
    <property type="entry name" value="DHQS"/>
    <property type="match status" value="1"/>
</dbReference>
<dbReference type="GO" id="GO:0008652">
    <property type="term" value="P:amino acid biosynthetic process"/>
    <property type="evidence" value="ECO:0007669"/>
    <property type="project" value="UniProtKB-KW"/>
</dbReference>
<dbReference type="GO" id="GO:0016491">
    <property type="term" value="F:oxidoreductase activity"/>
    <property type="evidence" value="ECO:0007669"/>
    <property type="project" value="InterPro"/>
</dbReference>
<keyword evidence="6" id="KW-1185">Reference proteome</keyword>
<comment type="caution">
    <text evidence="5">The sequence shown here is derived from an EMBL/GenBank/DDBJ whole genome shotgun (WGS) entry which is preliminary data.</text>
</comment>
<dbReference type="GO" id="GO:0009073">
    <property type="term" value="P:aromatic amino acid family biosynthetic process"/>
    <property type="evidence" value="ECO:0007669"/>
    <property type="project" value="UniProtKB-KW"/>
</dbReference>
<keyword evidence="1" id="KW-0028">Amino-acid biosynthesis</keyword>
<name>A0A8J7L2E7_9FIRM</name>
<dbReference type="InterPro" id="IPR002812">
    <property type="entry name" value="DHQS"/>
</dbReference>
<reference evidence="5" key="1">
    <citation type="submission" date="2020-12" db="EMBL/GenBank/DDBJ databases">
        <title>M. sibirica DSM 26468T genome.</title>
        <authorList>
            <person name="Thieme N."/>
            <person name="Rettenmaier R."/>
            <person name="Zverlov V."/>
            <person name="Liebl W."/>
        </authorList>
    </citation>
    <scope>NUCLEOTIDE SEQUENCE</scope>
    <source>
        <strain evidence="5">DSM 26468</strain>
    </source>
</reference>
<accession>A0A8J7L2E7</accession>
<sequence length="375" mass="41736">MDKELWIDVTGLSEKKAYEVVSYALNTGYTGVCLDQKQFGLVDKIPKNNKLLIKTDYDNKDIIKKFITEHKDQRVIVLFDGSDKKIKTVFEENELGVFITINDKESMEKAIQLSKSYKTIVIHFESVTNIPLELVLAYSQQYNNTICKLITTGEDGWVASMTMEMGSQAVLLKSTNPEEIKALKDKVESLTGTKLSIEELKVESIQHIGMGDRVCIDTTSKLGEDEGMILGSTSAGGILVSSENHFLPYMELRPFRVNAGAIHSYVLCPNNQTKYLSELRAGDEVLAVNASGEARAVSVGRIKMERRPLLLIKSVAVNGSKVNVIVQDDWHIRIQSGKEEVKCSVLLEPGDTVLGYTMKEGRHLGVAIDETIIEK</sequence>
<dbReference type="EMBL" id="JAEAGR010000004">
    <property type="protein sequence ID" value="MBH1940433.1"/>
    <property type="molecule type" value="Genomic_DNA"/>
</dbReference>
<dbReference type="Proteomes" id="UP000623269">
    <property type="component" value="Unassembled WGS sequence"/>
</dbReference>
<feature type="domain" description="3-dehydroquinate synthase C-terminal" evidence="4">
    <location>
        <begin position="200"/>
        <end position="375"/>
    </location>
</feature>
<dbReference type="Pfam" id="PF26558">
    <property type="entry name" value="DHQS_2nd"/>
    <property type="match status" value="1"/>
</dbReference>
<dbReference type="InterPro" id="IPR056179">
    <property type="entry name" value="DHQS_C"/>
</dbReference>
<dbReference type="GO" id="GO:0003856">
    <property type="term" value="F:3-dehydroquinate synthase activity"/>
    <property type="evidence" value="ECO:0007669"/>
    <property type="project" value="InterPro"/>
</dbReference>
<evidence type="ECO:0000313" key="5">
    <source>
        <dbReference type="EMBL" id="MBH1940433.1"/>
    </source>
</evidence>